<feature type="compositionally biased region" description="Gly residues" evidence="1">
    <location>
        <begin position="152"/>
        <end position="166"/>
    </location>
</feature>
<accession>A0ABQ6IMG6</accession>
<proteinExistence type="predicted"/>
<gene>
    <name evidence="2" type="ORF">GCM10025883_00020</name>
</gene>
<keyword evidence="3" id="KW-1185">Reference proteome</keyword>
<feature type="compositionally biased region" description="Basic and acidic residues" evidence="1">
    <location>
        <begin position="249"/>
        <end position="260"/>
    </location>
</feature>
<feature type="region of interest" description="Disordered" evidence="1">
    <location>
        <begin position="131"/>
        <end position="181"/>
    </location>
</feature>
<evidence type="ECO:0000313" key="3">
    <source>
        <dbReference type="Proteomes" id="UP001157126"/>
    </source>
</evidence>
<comment type="caution">
    <text evidence="2">The sequence shown here is derived from an EMBL/GenBank/DDBJ whole genome shotgun (WGS) entry which is preliminary data.</text>
</comment>
<dbReference type="EMBL" id="BSUO01000001">
    <property type="protein sequence ID" value="GMA37957.1"/>
    <property type="molecule type" value="Genomic_DNA"/>
</dbReference>
<organism evidence="2 3">
    <name type="scientific">Mobilicoccus caccae</name>
    <dbReference type="NCBI Taxonomy" id="1859295"/>
    <lineage>
        <taxon>Bacteria</taxon>
        <taxon>Bacillati</taxon>
        <taxon>Actinomycetota</taxon>
        <taxon>Actinomycetes</taxon>
        <taxon>Micrococcales</taxon>
        <taxon>Dermatophilaceae</taxon>
        <taxon>Mobilicoccus</taxon>
    </lineage>
</organism>
<name>A0ABQ6IMG6_9MICO</name>
<evidence type="ECO:0000256" key="1">
    <source>
        <dbReference type="SAM" id="MobiDB-lite"/>
    </source>
</evidence>
<dbReference type="Proteomes" id="UP001157126">
    <property type="component" value="Unassembled WGS sequence"/>
</dbReference>
<feature type="compositionally biased region" description="Basic and acidic residues" evidence="1">
    <location>
        <begin position="168"/>
        <end position="181"/>
    </location>
</feature>
<evidence type="ECO:0000313" key="2">
    <source>
        <dbReference type="EMBL" id="GMA37957.1"/>
    </source>
</evidence>
<feature type="region of interest" description="Disordered" evidence="1">
    <location>
        <begin position="233"/>
        <end position="260"/>
    </location>
</feature>
<reference evidence="3" key="1">
    <citation type="journal article" date="2019" name="Int. J. Syst. Evol. Microbiol.">
        <title>The Global Catalogue of Microorganisms (GCM) 10K type strain sequencing project: providing services to taxonomists for standard genome sequencing and annotation.</title>
        <authorList>
            <consortium name="The Broad Institute Genomics Platform"/>
            <consortium name="The Broad Institute Genome Sequencing Center for Infectious Disease"/>
            <person name="Wu L."/>
            <person name="Ma J."/>
        </authorList>
    </citation>
    <scope>NUCLEOTIDE SEQUENCE [LARGE SCALE GENOMIC DNA]</scope>
    <source>
        <strain evidence="3">NBRC 113072</strain>
    </source>
</reference>
<protein>
    <submittedName>
        <fullName evidence="2">Uncharacterized protein</fullName>
    </submittedName>
</protein>
<sequence>MREQRRDEHLFAVAGTDEDLALGQPVEHVRHRHAGDDEAGGLAVEQAVLTGEQGRVDGGHEVAQGGRAEQCVVGHGEHPRGAGVEVELGEPGLDRLAHDVDLAVGDAVGDHGGDVGVPAAGLLDAHDGRGGGGVGAAVDGGDDQHHPRTQVGGEGGVGGELRGSGDAGEVRSDDEHHVVDRGEGVVALDGRADGGLGVAVDLLVGDADGLLQGRLGGGERVEELEDAVGGAVLDDGAEDADPAAAGAEFGKEPDRQRGLS</sequence>